<dbReference type="PROSITE" id="PS50110">
    <property type="entry name" value="RESPONSE_REGULATORY"/>
    <property type="match status" value="1"/>
</dbReference>
<dbReference type="EMBL" id="SSOB01000019">
    <property type="protein sequence ID" value="THF77563.1"/>
    <property type="molecule type" value="Genomic_DNA"/>
</dbReference>
<dbReference type="Proteomes" id="UP000310636">
    <property type="component" value="Unassembled WGS sequence"/>
</dbReference>
<keyword evidence="9" id="KW-1185">Reference proteome</keyword>
<sequence>MGYEIILIDDEQIIRKGLAKLIAEHTVGWKVVAEARNGEEGLKRIEELRPSLAIVDIRMPLLSGIEVAKEVQRLGLPTRIVILTGYKDFEYARSALKYGVMDFLLKPCPEEEVIRTLDECYRTVDKEHRQRRLNEQLREEALLRQVILGIPPEPAERQALETRIVGWLCGFLTGLDGMASKFDGETALLHFAVRNIAEELAEGSGDRLQMVFIGRHAAALLVDSKGKIDSEENGSMAPEWLKRLPGTLDQLLGAAPKLAVPGPVRRLEQLPSLAAETLRDEARASGSPQGGEAPGEPGELNDLLQHSQLLVDDWSYLVEEGKLVSLKAQVAEEIGRLETEALPPQVVRNRVSLLSIVLDKLCRRILNAELELPAERYAPSGSKDEMLAVLRQASGQFFDRLETWQRDNNRDTIKRVIAFVEERYSESCSLSDAAAFVHFNPTYLSTIFKKETGEGFVNYVTKRRMSQARLLLANTDLKIAEVAAKVGYDDPNYFTTLFRKTCGCAPNQFRKGESGV</sequence>
<gene>
    <name evidence="8" type="ORF">E6C55_16230</name>
</gene>
<dbReference type="GO" id="GO:0043565">
    <property type="term" value="F:sequence-specific DNA binding"/>
    <property type="evidence" value="ECO:0007669"/>
    <property type="project" value="InterPro"/>
</dbReference>
<dbReference type="SMART" id="SM00448">
    <property type="entry name" value="REC"/>
    <property type="match status" value="1"/>
</dbReference>
<organism evidence="8 9">
    <name type="scientific">Cohnella fermenti</name>
    <dbReference type="NCBI Taxonomy" id="2565925"/>
    <lineage>
        <taxon>Bacteria</taxon>
        <taxon>Bacillati</taxon>
        <taxon>Bacillota</taxon>
        <taxon>Bacilli</taxon>
        <taxon>Bacillales</taxon>
        <taxon>Paenibacillaceae</taxon>
        <taxon>Cohnella</taxon>
    </lineage>
</organism>
<proteinExistence type="predicted"/>
<comment type="caution">
    <text evidence="8">The sequence shown here is derived from an EMBL/GenBank/DDBJ whole genome shotgun (WGS) entry which is preliminary data.</text>
</comment>
<dbReference type="CDD" id="cd17536">
    <property type="entry name" value="REC_YesN-like"/>
    <property type="match status" value="1"/>
</dbReference>
<evidence type="ECO:0000256" key="2">
    <source>
        <dbReference type="ARBA" id="ARBA00023125"/>
    </source>
</evidence>
<dbReference type="SUPFAM" id="SSF52172">
    <property type="entry name" value="CheY-like"/>
    <property type="match status" value="1"/>
</dbReference>
<reference evidence="8 9" key="1">
    <citation type="submission" date="2019-04" db="EMBL/GenBank/DDBJ databases">
        <title>Cohnella sp. nov. isolated from preserved vegetables.</title>
        <authorList>
            <person name="Lin S.-Y."/>
            <person name="Hung M.-H."/>
            <person name="Young C.-C."/>
        </authorList>
    </citation>
    <scope>NUCLEOTIDE SEQUENCE [LARGE SCALE GENOMIC DNA]</scope>
    <source>
        <strain evidence="8 9">CC-MHH1044</strain>
    </source>
</reference>
<evidence type="ECO:0000259" key="7">
    <source>
        <dbReference type="PROSITE" id="PS50110"/>
    </source>
</evidence>
<name>A0A4V3WET6_9BACL</name>
<dbReference type="Gene3D" id="1.10.10.60">
    <property type="entry name" value="Homeodomain-like"/>
    <property type="match status" value="2"/>
</dbReference>
<dbReference type="InterPro" id="IPR011006">
    <property type="entry name" value="CheY-like_superfamily"/>
</dbReference>
<evidence type="ECO:0000256" key="5">
    <source>
        <dbReference type="SAM" id="MobiDB-lite"/>
    </source>
</evidence>
<dbReference type="PROSITE" id="PS01124">
    <property type="entry name" value="HTH_ARAC_FAMILY_2"/>
    <property type="match status" value="1"/>
</dbReference>
<keyword evidence="3" id="KW-0804">Transcription</keyword>
<evidence type="ECO:0000313" key="9">
    <source>
        <dbReference type="Proteomes" id="UP000310636"/>
    </source>
</evidence>
<dbReference type="InterPro" id="IPR009057">
    <property type="entry name" value="Homeodomain-like_sf"/>
</dbReference>
<dbReference type="InterPro" id="IPR018060">
    <property type="entry name" value="HTH_AraC"/>
</dbReference>
<dbReference type="Pfam" id="PF00072">
    <property type="entry name" value="Response_reg"/>
    <property type="match status" value="1"/>
</dbReference>
<feature type="domain" description="HTH araC/xylS-type" evidence="6">
    <location>
        <begin position="414"/>
        <end position="512"/>
    </location>
</feature>
<dbReference type="SMART" id="SM00342">
    <property type="entry name" value="HTH_ARAC"/>
    <property type="match status" value="1"/>
</dbReference>
<dbReference type="InterPro" id="IPR001789">
    <property type="entry name" value="Sig_transdc_resp-reg_receiver"/>
</dbReference>
<feature type="domain" description="Response regulatory" evidence="7">
    <location>
        <begin position="4"/>
        <end position="121"/>
    </location>
</feature>
<keyword evidence="4" id="KW-0597">Phosphoprotein</keyword>
<dbReference type="AlphaFoldDB" id="A0A4V3WET6"/>
<dbReference type="Gene3D" id="3.40.50.2300">
    <property type="match status" value="1"/>
</dbReference>
<dbReference type="PANTHER" id="PTHR43280">
    <property type="entry name" value="ARAC-FAMILY TRANSCRIPTIONAL REGULATOR"/>
    <property type="match status" value="1"/>
</dbReference>
<keyword evidence="1" id="KW-0805">Transcription regulation</keyword>
<evidence type="ECO:0000259" key="6">
    <source>
        <dbReference type="PROSITE" id="PS01124"/>
    </source>
</evidence>
<dbReference type="OrthoDB" id="2546565at2"/>
<evidence type="ECO:0000256" key="1">
    <source>
        <dbReference type="ARBA" id="ARBA00023015"/>
    </source>
</evidence>
<dbReference type="RefSeq" id="WP_136370863.1">
    <property type="nucleotide sequence ID" value="NZ_SSOB01000019.1"/>
</dbReference>
<dbReference type="InterPro" id="IPR020449">
    <property type="entry name" value="Tscrpt_reg_AraC-type_HTH"/>
</dbReference>
<feature type="region of interest" description="Disordered" evidence="5">
    <location>
        <begin position="280"/>
        <end position="300"/>
    </location>
</feature>
<evidence type="ECO:0000256" key="3">
    <source>
        <dbReference type="ARBA" id="ARBA00023163"/>
    </source>
</evidence>
<protein>
    <submittedName>
        <fullName evidence="8">Response regulator</fullName>
    </submittedName>
</protein>
<dbReference type="PANTHER" id="PTHR43280:SF28">
    <property type="entry name" value="HTH-TYPE TRANSCRIPTIONAL ACTIVATOR RHAS"/>
    <property type="match status" value="1"/>
</dbReference>
<dbReference type="PROSITE" id="PS00041">
    <property type="entry name" value="HTH_ARAC_FAMILY_1"/>
    <property type="match status" value="1"/>
</dbReference>
<keyword evidence="2" id="KW-0238">DNA-binding</keyword>
<dbReference type="InterPro" id="IPR018062">
    <property type="entry name" value="HTH_AraC-typ_CS"/>
</dbReference>
<dbReference type="Pfam" id="PF12833">
    <property type="entry name" value="HTH_18"/>
    <property type="match status" value="1"/>
</dbReference>
<evidence type="ECO:0000256" key="4">
    <source>
        <dbReference type="PROSITE-ProRule" id="PRU00169"/>
    </source>
</evidence>
<accession>A0A4V3WET6</accession>
<dbReference type="GO" id="GO:0000160">
    <property type="term" value="P:phosphorelay signal transduction system"/>
    <property type="evidence" value="ECO:0007669"/>
    <property type="project" value="InterPro"/>
</dbReference>
<dbReference type="GO" id="GO:0003700">
    <property type="term" value="F:DNA-binding transcription factor activity"/>
    <property type="evidence" value="ECO:0007669"/>
    <property type="project" value="InterPro"/>
</dbReference>
<feature type="modified residue" description="4-aspartylphosphate" evidence="4">
    <location>
        <position position="56"/>
    </location>
</feature>
<evidence type="ECO:0000313" key="8">
    <source>
        <dbReference type="EMBL" id="THF77563.1"/>
    </source>
</evidence>
<dbReference type="SUPFAM" id="SSF46689">
    <property type="entry name" value="Homeodomain-like"/>
    <property type="match status" value="2"/>
</dbReference>
<dbReference type="PRINTS" id="PR00032">
    <property type="entry name" value="HTHARAC"/>
</dbReference>